<feature type="binding site" evidence="11">
    <location>
        <position position="263"/>
    </location>
    <ligand>
        <name>substrate</name>
    </ligand>
</feature>
<dbReference type="PANTHER" id="PTHR43750">
    <property type="entry name" value="UDP-GLUCOSE 6-DEHYDROGENASE TUAD"/>
    <property type="match status" value="1"/>
</dbReference>
<feature type="binding site" evidence="11">
    <location>
        <begin position="155"/>
        <end position="158"/>
    </location>
    <ligand>
        <name>substrate</name>
    </ligand>
</feature>
<evidence type="ECO:0000256" key="3">
    <source>
        <dbReference type="ARBA" id="ARBA00012954"/>
    </source>
</evidence>
<dbReference type="OrthoDB" id="9803238at2"/>
<feature type="binding site" evidence="12">
    <location>
        <position position="334"/>
    </location>
    <ligand>
        <name>NAD(+)</name>
        <dbReference type="ChEBI" id="CHEBI:57540"/>
    </ligand>
</feature>
<dbReference type="InterPro" id="IPR008927">
    <property type="entry name" value="6-PGluconate_DH-like_C_sf"/>
</dbReference>
<dbReference type="PIRSF" id="PIRSF500134">
    <property type="entry name" value="UDPglc_DH_bac"/>
    <property type="match status" value="1"/>
</dbReference>
<feature type="binding site" evidence="11">
    <location>
        <position position="210"/>
    </location>
    <ligand>
        <name>substrate</name>
    </ligand>
</feature>
<feature type="binding site" evidence="12">
    <location>
        <position position="269"/>
    </location>
    <ligand>
        <name>NAD(+)</name>
        <dbReference type="ChEBI" id="CHEBI:57540"/>
    </ligand>
</feature>
<feature type="binding site" evidence="11">
    <location>
        <begin position="255"/>
        <end position="259"/>
    </location>
    <ligand>
        <name>substrate</name>
    </ligand>
</feature>
<dbReference type="GO" id="GO:0051287">
    <property type="term" value="F:NAD binding"/>
    <property type="evidence" value="ECO:0007669"/>
    <property type="project" value="InterPro"/>
</dbReference>
<accession>A0A4P7BWH9</accession>
<dbReference type="UniPathway" id="UPA00038">
    <property type="reaction ID" value="UER00491"/>
</dbReference>
<comment type="similarity">
    <text evidence="2 9">Belongs to the UDP-glucose/GDP-mannose dehydrogenase family.</text>
</comment>
<feature type="binding site" evidence="11">
    <location>
        <position position="327"/>
    </location>
    <ligand>
        <name>substrate</name>
    </ligand>
</feature>
<feature type="active site" description="Nucleophile" evidence="10">
    <location>
        <position position="266"/>
    </location>
</feature>
<dbReference type="AlphaFoldDB" id="A0A4P7BWH9"/>
<sequence>MKITIFGSGYVGLVTGTCLAEVGNEVLCVDIDEQKIAMLKQGKVPIYEPGLNALVQKNIEGKRLNFTTDVTQGVAHGLFQFIAVGTPPDEDGSADLQYVLAVARSIGEHMKDYRIVVNKSTVPVGTADKVREALCKTLQKRGVDLEFDVVSNPEFLKEGAAVEDFMKPDRVIIGTDNPRTTELLRVLYAPFNRNHDRLVAMDIRSAELTKYAANAMLATKISFMNEMANLAEKLGADIEQVRLGIGADPRIGYHFIYPGCGYGGSCFPKDVKALERIAREVDYNAELLNAVETVNNRQKQSLFHKIQHHFEGQLSGRTIALWGLAFKPNTDDMREAPSRTLMEALWQAGARIQAYDPVAKEETRRIYGNRQELILCETPEAALQGADALAVVTEWNVFRSLDFEMVKTSLKAPVVFDGRNLYDPVLMASQGIIHYSIGRPVVTAKSRAEISAAHPTLSDVSNI</sequence>
<evidence type="ECO:0000256" key="4">
    <source>
        <dbReference type="ARBA" id="ARBA00015132"/>
    </source>
</evidence>
<keyword evidence="5 9" id="KW-0560">Oxidoreductase</keyword>
<organism evidence="14 15">
    <name type="scientific">Nitrosococcus wardiae</name>
    <dbReference type="NCBI Taxonomy" id="1814290"/>
    <lineage>
        <taxon>Bacteria</taxon>
        <taxon>Pseudomonadati</taxon>
        <taxon>Pseudomonadota</taxon>
        <taxon>Gammaproteobacteria</taxon>
        <taxon>Chromatiales</taxon>
        <taxon>Chromatiaceae</taxon>
        <taxon>Nitrosococcus</taxon>
    </lineage>
</organism>
<evidence type="ECO:0000256" key="10">
    <source>
        <dbReference type="PIRSR" id="PIRSR500134-1"/>
    </source>
</evidence>
<evidence type="ECO:0000256" key="9">
    <source>
        <dbReference type="PIRNR" id="PIRNR000124"/>
    </source>
</evidence>
<dbReference type="InterPro" id="IPR017476">
    <property type="entry name" value="UDP-Glc/GDP-Man"/>
</dbReference>
<dbReference type="Pfam" id="PF03721">
    <property type="entry name" value="UDPG_MGDP_dh_N"/>
    <property type="match status" value="1"/>
</dbReference>
<reference evidence="14 15" key="1">
    <citation type="submission" date="2019-03" db="EMBL/GenBank/DDBJ databases">
        <title>The genome sequence of Nitrosococcus wardiae strain D1FHST reveals the archetypal metabolic capacity of ammonia-oxidizing Gammaproteobacteria.</title>
        <authorList>
            <person name="Wang L."/>
            <person name="Lim C.K."/>
            <person name="Hanson T.E."/>
            <person name="Dang H."/>
            <person name="Klotz M.G."/>
        </authorList>
    </citation>
    <scope>NUCLEOTIDE SEQUENCE [LARGE SCALE GENOMIC DNA]</scope>
    <source>
        <strain evidence="14 15">D1FHS</strain>
    </source>
</reference>
<proteinExistence type="inferred from homology"/>
<evidence type="ECO:0000256" key="12">
    <source>
        <dbReference type="PIRSR" id="PIRSR500134-3"/>
    </source>
</evidence>
<feature type="binding site" evidence="12">
    <location>
        <position position="121"/>
    </location>
    <ligand>
        <name>NAD(+)</name>
        <dbReference type="ChEBI" id="CHEBI:57540"/>
    </ligand>
</feature>
<comment type="pathway">
    <text evidence="1">Nucleotide-sugar biosynthesis; UDP-alpha-D-glucuronate biosynthesis; UDP-alpha-D-glucuronate from UDP-alpha-D-glucose: step 1/1.</text>
</comment>
<evidence type="ECO:0000259" key="13">
    <source>
        <dbReference type="SMART" id="SM00984"/>
    </source>
</evidence>
<dbReference type="GO" id="GO:0000271">
    <property type="term" value="P:polysaccharide biosynthetic process"/>
    <property type="evidence" value="ECO:0007669"/>
    <property type="project" value="InterPro"/>
</dbReference>
<feature type="domain" description="UDP-glucose/GDP-mannose dehydrogenase C-terminal" evidence="13">
    <location>
        <begin position="320"/>
        <end position="424"/>
    </location>
</feature>
<comment type="function">
    <text evidence="8">Catalyzes the conversion of UDP-glucose into UDP-glucuronate, one of the precursors of teichuronic acid.</text>
</comment>
<dbReference type="Gene3D" id="1.20.5.100">
    <property type="entry name" value="Cytochrome c1, transmembrane anchor, C-terminal"/>
    <property type="match status" value="1"/>
</dbReference>
<evidence type="ECO:0000256" key="2">
    <source>
        <dbReference type="ARBA" id="ARBA00006601"/>
    </source>
</evidence>
<keyword evidence="6 9" id="KW-0520">NAD</keyword>
<dbReference type="Gene3D" id="3.40.50.720">
    <property type="entry name" value="NAD(P)-binding Rossmann-like Domain"/>
    <property type="match status" value="2"/>
</dbReference>
<evidence type="ECO:0000256" key="6">
    <source>
        <dbReference type="ARBA" id="ARBA00023027"/>
    </source>
</evidence>
<dbReference type="Pfam" id="PF03720">
    <property type="entry name" value="UDPG_MGDP_dh_C"/>
    <property type="match status" value="1"/>
</dbReference>
<dbReference type="InterPro" id="IPR014026">
    <property type="entry name" value="UDP-Glc/GDP-Man_DH_dimer"/>
</dbReference>
<dbReference type="SUPFAM" id="SSF52413">
    <property type="entry name" value="UDP-glucose/GDP-mannose dehydrogenase C-terminal domain"/>
    <property type="match status" value="1"/>
</dbReference>
<protein>
    <recommendedName>
        <fullName evidence="4 9">UDP-glucose 6-dehydrogenase</fullName>
        <ecNumber evidence="3 9">1.1.1.22</ecNumber>
    </recommendedName>
</protein>
<dbReference type="SUPFAM" id="SSF48179">
    <property type="entry name" value="6-phosphogluconate dehydrogenase C-terminal domain-like"/>
    <property type="match status" value="1"/>
</dbReference>
<evidence type="ECO:0000256" key="5">
    <source>
        <dbReference type="ARBA" id="ARBA00023002"/>
    </source>
</evidence>
<dbReference type="KEGG" id="nwr:E3U44_07895"/>
<dbReference type="InterPro" id="IPR014027">
    <property type="entry name" value="UDP-Glc/GDP-Man_DH_C"/>
</dbReference>
<dbReference type="PIRSF" id="PIRSF000124">
    <property type="entry name" value="UDPglc_GDPman_dh"/>
    <property type="match status" value="1"/>
</dbReference>
<dbReference type="GO" id="GO:0003979">
    <property type="term" value="F:UDP-glucose 6-dehydrogenase activity"/>
    <property type="evidence" value="ECO:0007669"/>
    <property type="project" value="UniProtKB-EC"/>
</dbReference>
<dbReference type="NCBIfam" id="TIGR03026">
    <property type="entry name" value="NDP-sugDHase"/>
    <property type="match status" value="1"/>
</dbReference>
<evidence type="ECO:0000256" key="11">
    <source>
        <dbReference type="PIRSR" id="PIRSR500134-2"/>
    </source>
</evidence>
<evidence type="ECO:0000256" key="1">
    <source>
        <dbReference type="ARBA" id="ARBA00004701"/>
    </source>
</evidence>
<name>A0A4P7BWH9_9GAMM</name>
<dbReference type="InterPro" id="IPR001732">
    <property type="entry name" value="UDP-Glc/GDP-Man_DH_N"/>
</dbReference>
<feature type="binding site" evidence="12">
    <location>
        <position position="30"/>
    </location>
    <ligand>
        <name>NAD(+)</name>
        <dbReference type="ChEBI" id="CHEBI:57540"/>
    </ligand>
</feature>
<dbReference type="InterPro" id="IPR028357">
    <property type="entry name" value="UDPglc_DH_bac"/>
</dbReference>
<dbReference type="Pfam" id="PF00984">
    <property type="entry name" value="UDPG_MGDP_dh"/>
    <property type="match status" value="1"/>
</dbReference>
<feature type="binding site" evidence="12">
    <location>
        <position position="35"/>
    </location>
    <ligand>
        <name>NAD(+)</name>
        <dbReference type="ChEBI" id="CHEBI:57540"/>
    </ligand>
</feature>
<evidence type="ECO:0000256" key="8">
    <source>
        <dbReference type="ARBA" id="ARBA00053241"/>
    </source>
</evidence>
<feature type="binding site" evidence="12">
    <location>
        <position position="158"/>
    </location>
    <ligand>
        <name>NAD(+)</name>
        <dbReference type="ChEBI" id="CHEBI:57540"/>
    </ligand>
</feature>
<dbReference type="EC" id="1.1.1.22" evidence="3 9"/>
<dbReference type="SUPFAM" id="SSF51735">
    <property type="entry name" value="NAD(P)-binding Rossmann-fold domains"/>
    <property type="match status" value="1"/>
</dbReference>
<dbReference type="PANTHER" id="PTHR43750:SF3">
    <property type="entry name" value="UDP-GLUCOSE 6-DEHYDROGENASE TUAD"/>
    <property type="match status" value="1"/>
</dbReference>
<evidence type="ECO:0000256" key="7">
    <source>
        <dbReference type="ARBA" id="ARBA00047473"/>
    </source>
</evidence>
<evidence type="ECO:0000313" key="14">
    <source>
        <dbReference type="EMBL" id="QBQ54438.1"/>
    </source>
</evidence>
<comment type="catalytic activity">
    <reaction evidence="7 9">
        <text>UDP-alpha-D-glucose + 2 NAD(+) + H2O = UDP-alpha-D-glucuronate + 2 NADH + 3 H(+)</text>
        <dbReference type="Rhea" id="RHEA:23596"/>
        <dbReference type="ChEBI" id="CHEBI:15377"/>
        <dbReference type="ChEBI" id="CHEBI:15378"/>
        <dbReference type="ChEBI" id="CHEBI:57540"/>
        <dbReference type="ChEBI" id="CHEBI:57945"/>
        <dbReference type="ChEBI" id="CHEBI:58052"/>
        <dbReference type="ChEBI" id="CHEBI:58885"/>
        <dbReference type="EC" id="1.1.1.22"/>
    </reaction>
</comment>
<gene>
    <name evidence="14" type="ORF">E3U44_07895</name>
</gene>
<evidence type="ECO:0000313" key="15">
    <source>
        <dbReference type="Proteomes" id="UP000294325"/>
    </source>
</evidence>
<dbReference type="Proteomes" id="UP000294325">
    <property type="component" value="Chromosome"/>
</dbReference>
<dbReference type="InterPro" id="IPR036220">
    <property type="entry name" value="UDP-Glc/GDP-Man_DH_C_sf"/>
</dbReference>
<dbReference type="GO" id="GO:0006065">
    <property type="term" value="P:UDP-glucuronate biosynthetic process"/>
    <property type="evidence" value="ECO:0007669"/>
    <property type="project" value="UniProtKB-UniPathway"/>
</dbReference>
<dbReference type="FunFam" id="1.20.5.100:FF:000001">
    <property type="entry name" value="UDP-glucose 6-dehydrogenase"/>
    <property type="match status" value="1"/>
</dbReference>
<feature type="binding site" evidence="12">
    <location>
        <position position="86"/>
    </location>
    <ligand>
        <name>NAD(+)</name>
        <dbReference type="ChEBI" id="CHEBI:57540"/>
    </ligand>
</feature>
<dbReference type="EMBL" id="CP038033">
    <property type="protein sequence ID" value="QBQ54438.1"/>
    <property type="molecule type" value="Genomic_DNA"/>
</dbReference>
<dbReference type="SMART" id="SM00984">
    <property type="entry name" value="UDPG_MGDP_dh_C"/>
    <property type="match status" value="1"/>
</dbReference>
<dbReference type="RefSeq" id="WP_134357638.1">
    <property type="nucleotide sequence ID" value="NZ_CP038033.1"/>
</dbReference>
<keyword evidence="15" id="KW-1185">Reference proteome</keyword>
<dbReference type="InterPro" id="IPR036291">
    <property type="entry name" value="NAD(P)-bd_dom_sf"/>
</dbReference>